<dbReference type="EMBL" id="CP002994">
    <property type="protein sequence ID" value="AEM85613.1"/>
    <property type="molecule type" value="Genomic_DNA"/>
</dbReference>
<dbReference type="Proteomes" id="UP000008703">
    <property type="component" value="Chromosome"/>
</dbReference>
<dbReference type="HOGENOM" id="CLU_038732_9_2_11"/>
<name>G2P7V2_STRV4</name>
<reference evidence="4" key="1">
    <citation type="submission" date="2011-08" db="EMBL/GenBank/DDBJ databases">
        <title>Complete sequence of chromosome of Streptomyces violaceusniger Tu 4113.</title>
        <authorList>
            <consortium name="US DOE Joint Genome Institute"/>
            <person name="Lucas S."/>
            <person name="Han J."/>
            <person name="Lapidus A."/>
            <person name="Cheng J.-F."/>
            <person name="Goodwin L."/>
            <person name="Pitluck S."/>
            <person name="Peters L."/>
            <person name="Ivanova N."/>
            <person name="Daligault H."/>
            <person name="Detter J.C."/>
            <person name="Han C."/>
            <person name="Tapia R."/>
            <person name="Land M."/>
            <person name="Hauser L."/>
            <person name="Kyrpides N."/>
            <person name="Ivanova N."/>
            <person name="Pagani I."/>
            <person name="Hagen A."/>
            <person name="Katz L."/>
            <person name="Fiedler H.-P."/>
            <person name="Keasling J."/>
            <person name="Fortman J."/>
            <person name="Woyke T."/>
        </authorList>
    </citation>
    <scope>NUCLEOTIDE SEQUENCE [LARGE SCALE GENOMIC DNA]</scope>
    <source>
        <strain evidence="4">Tu 4113</strain>
    </source>
</reference>
<dbReference type="PROSITE" id="PS00912">
    <property type="entry name" value="DHODEHASE_2"/>
    <property type="match status" value="1"/>
</dbReference>
<dbReference type="InterPro" id="IPR013785">
    <property type="entry name" value="Aldolase_TIM"/>
</dbReference>
<dbReference type="InterPro" id="IPR004136">
    <property type="entry name" value="NMO"/>
</dbReference>
<dbReference type="InterPro" id="IPR001295">
    <property type="entry name" value="Dihydroorotate_DH_CS"/>
</dbReference>
<dbReference type="GO" id="GO:0016627">
    <property type="term" value="F:oxidoreductase activity, acting on the CH-CH group of donors"/>
    <property type="evidence" value="ECO:0007669"/>
    <property type="project" value="InterPro"/>
</dbReference>
<dbReference type="KEGG" id="svl:Strvi_6126"/>
<dbReference type="Pfam" id="PF03060">
    <property type="entry name" value="NMO"/>
    <property type="match status" value="2"/>
</dbReference>
<keyword evidence="5" id="KW-1185">Reference proteome</keyword>
<evidence type="ECO:0000256" key="1">
    <source>
        <dbReference type="ARBA" id="ARBA00022630"/>
    </source>
</evidence>
<accession>G2P7V2</accession>
<dbReference type="PANTHER" id="PTHR32332">
    <property type="entry name" value="2-NITROPROPANE DIOXYGENASE"/>
    <property type="match status" value="1"/>
</dbReference>
<evidence type="ECO:0000256" key="3">
    <source>
        <dbReference type="ARBA" id="ARBA00023002"/>
    </source>
</evidence>
<dbReference type="RefSeq" id="WP_014059098.1">
    <property type="nucleotide sequence ID" value="NC_015957.1"/>
</dbReference>
<dbReference type="Gene3D" id="3.20.20.70">
    <property type="entry name" value="Aldolase class I"/>
    <property type="match status" value="1"/>
</dbReference>
<keyword evidence="1" id="KW-0285">Flavoprotein</keyword>
<dbReference type="SUPFAM" id="SSF51412">
    <property type="entry name" value="Inosine monophosphate dehydrogenase (IMPDH)"/>
    <property type="match status" value="1"/>
</dbReference>
<proteinExistence type="predicted"/>
<dbReference type="GO" id="GO:0006207">
    <property type="term" value="P:'de novo' pyrimidine nucleobase biosynthetic process"/>
    <property type="evidence" value="ECO:0007669"/>
    <property type="project" value="InterPro"/>
</dbReference>
<evidence type="ECO:0000313" key="4">
    <source>
        <dbReference type="EMBL" id="AEM85613.1"/>
    </source>
</evidence>
<organism evidence="4 5">
    <name type="scientific">Streptomyces violaceusniger (strain Tu 4113)</name>
    <dbReference type="NCBI Taxonomy" id="653045"/>
    <lineage>
        <taxon>Bacteria</taxon>
        <taxon>Bacillati</taxon>
        <taxon>Actinomycetota</taxon>
        <taxon>Actinomycetes</taxon>
        <taxon>Kitasatosporales</taxon>
        <taxon>Streptomycetaceae</taxon>
        <taxon>Streptomyces</taxon>
        <taxon>Streptomyces violaceusniger group</taxon>
    </lineage>
</organism>
<dbReference type="CDD" id="cd04730">
    <property type="entry name" value="NPD_like"/>
    <property type="match status" value="1"/>
</dbReference>
<keyword evidence="3" id="KW-0560">Oxidoreductase</keyword>
<dbReference type="GO" id="GO:0051213">
    <property type="term" value="F:dioxygenase activity"/>
    <property type="evidence" value="ECO:0007669"/>
    <property type="project" value="UniProtKB-KW"/>
</dbReference>
<dbReference type="GO" id="GO:0018580">
    <property type="term" value="F:nitronate monooxygenase activity"/>
    <property type="evidence" value="ECO:0007669"/>
    <property type="project" value="InterPro"/>
</dbReference>
<dbReference type="eggNOG" id="COG2070">
    <property type="taxonomic scope" value="Bacteria"/>
</dbReference>
<protein>
    <submittedName>
        <fullName evidence="4">2-nitropropane dioxygenase NPD</fullName>
    </submittedName>
</protein>
<evidence type="ECO:0000256" key="2">
    <source>
        <dbReference type="ARBA" id="ARBA00022643"/>
    </source>
</evidence>
<evidence type="ECO:0000313" key="5">
    <source>
        <dbReference type="Proteomes" id="UP000008703"/>
    </source>
</evidence>
<dbReference type="PANTHER" id="PTHR32332:SF20">
    <property type="entry name" value="2-NITROPROPANE DIOXYGENASE-LIKE PROTEIN"/>
    <property type="match status" value="1"/>
</dbReference>
<dbReference type="AlphaFoldDB" id="G2P7V2"/>
<gene>
    <name evidence="4" type="ORF">Strvi_6126</name>
</gene>
<sequence length="309" mass="31720">MATTPPAPRTRFTELVGCTVPVQQAGMGWVSGVDLAAAVSEAGGLGMVAFPMATPEALTGLLEDVRRRTTRPVGINFILPVLQDQACIDIAAERMSVVEFFWAAPSPRLVARGKAGGALAAWQVGSVAEAREAADAGCDFVVVQGAEAGGHVRGSRAMLPLLCEVVEHVDIPVVAAGGIATARSVAAVLAAGADAARIGTRFVATTEADAHPEYQQALIRADAADTVLTTQFSAMWPDAPHRVLSACVDRARGLDTDVAGEIVLAGATVPVPASSPFCPTRTTTGQVDAMPLYAGESVGAVTRIEPAAD</sequence>
<keyword evidence="2" id="KW-0288">FMN</keyword>
<keyword evidence="4" id="KW-0223">Dioxygenase</keyword>